<sequence>MIVKARFNETIGSLLTHVFGEDTDELEEVFFKLNPTVKSRFLEAGQEVNLPEPETQSEETESDQVG</sequence>
<dbReference type="Proteomes" id="UP000236449">
    <property type="component" value="Unassembled WGS sequence"/>
</dbReference>
<organism evidence="2 3">
    <name type="scientific">Vibrio diazotrophicus</name>
    <dbReference type="NCBI Taxonomy" id="685"/>
    <lineage>
        <taxon>Bacteria</taxon>
        <taxon>Pseudomonadati</taxon>
        <taxon>Pseudomonadota</taxon>
        <taxon>Gammaproteobacteria</taxon>
        <taxon>Vibrionales</taxon>
        <taxon>Vibrionaceae</taxon>
        <taxon>Vibrio</taxon>
    </lineage>
</organism>
<reference evidence="2 3" key="1">
    <citation type="submission" date="2018-01" db="EMBL/GenBank/DDBJ databases">
        <title>Draft genome sequences of six Vibrio diazotrophicus strains isolated from deep-sea sediments of the Baltic Sea.</title>
        <authorList>
            <person name="Castillo D."/>
            <person name="Vandieken V."/>
            <person name="Chiang O."/>
            <person name="Middelboe M."/>
        </authorList>
    </citation>
    <scope>NUCLEOTIDE SEQUENCE [LARGE SCALE GENOMIC DNA]</scope>
    <source>
        <strain evidence="2 3">60.27F</strain>
    </source>
</reference>
<evidence type="ECO:0000313" key="3">
    <source>
        <dbReference type="Proteomes" id="UP000236449"/>
    </source>
</evidence>
<protein>
    <submittedName>
        <fullName evidence="2">Uncharacterized protein</fullName>
    </submittedName>
</protein>
<accession>A0A2J8HSA7</accession>
<dbReference type="EMBL" id="POSK01000023">
    <property type="protein sequence ID" value="PNI01158.1"/>
    <property type="molecule type" value="Genomic_DNA"/>
</dbReference>
<comment type="caution">
    <text evidence="2">The sequence shown here is derived from an EMBL/GenBank/DDBJ whole genome shotgun (WGS) entry which is preliminary data.</text>
</comment>
<gene>
    <name evidence="2" type="ORF">C1N32_20565</name>
</gene>
<dbReference type="RefSeq" id="WP_102967264.1">
    <property type="nucleotide sequence ID" value="NZ_POSK01000023.1"/>
</dbReference>
<proteinExistence type="predicted"/>
<feature type="non-terminal residue" evidence="2">
    <location>
        <position position="66"/>
    </location>
</feature>
<feature type="compositionally biased region" description="Acidic residues" evidence="1">
    <location>
        <begin position="55"/>
        <end position="66"/>
    </location>
</feature>
<name>A0A2J8HSA7_VIBDI</name>
<dbReference type="AlphaFoldDB" id="A0A2J8HSA7"/>
<evidence type="ECO:0000256" key="1">
    <source>
        <dbReference type="SAM" id="MobiDB-lite"/>
    </source>
</evidence>
<evidence type="ECO:0000313" key="2">
    <source>
        <dbReference type="EMBL" id="PNI01158.1"/>
    </source>
</evidence>
<dbReference type="OrthoDB" id="8759063at2"/>
<feature type="region of interest" description="Disordered" evidence="1">
    <location>
        <begin position="44"/>
        <end position="66"/>
    </location>
</feature>